<reference evidence="1 2" key="1">
    <citation type="submission" date="2017-09" db="EMBL/GenBank/DDBJ databases">
        <title>Depth-based differentiation of microbial function through sediment-hosted aquifers and enrichment of novel symbionts in the deep terrestrial subsurface.</title>
        <authorList>
            <person name="Probst A.J."/>
            <person name="Ladd B."/>
            <person name="Jarett J.K."/>
            <person name="Geller-Mcgrath D.E."/>
            <person name="Sieber C.M."/>
            <person name="Emerson J.B."/>
            <person name="Anantharaman K."/>
            <person name="Thomas B.C."/>
            <person name="Malmstrom R."/>
            <person name="Stieglmeier M."/>
            <person name="Klingl A."/>
            <person name="Woyke T."/>
            <person name="Ryan C.M."/>
            <person name="Banfield J.F."/>
        </authorList>
    </citation>
    <scope>NUCLEOTIDE SEQUENCE [LARGE SCALE GENOMIC DNA]</scope>
    <source>
        <strain evidence="1">CG11_big_fil_rev_8_21_14_0_20_40_15</strain>
    </source>
</reference>
<gene>
    <name evidence="1" type="ORF">COV84_02530</name>
</gene>
<comment type="caution">
    <text evidence="1">The sequence shown here is derived from an EMBL/GenBank/DDBJ whole genome shotgun (WGS) entry which is preliminary data.</text>
</comment>
<dbReference type="EMBL" id="PCVO01000037">
    <property type="protein sequence ID" value="PIQ75201.1"/>
    <property type="molecule type" value="Genomic_DNA"/>
</dbReference>
<dbReference type="Proteomes" id="UP000229317">
    <property type="component" value="Unassembled WGS sequence"/>
</dbReference>
<dbReference type="SUPFAM" id="SSF102705">
    <property type="entry name" value="NIF3 (NGG1p interacting factor 3)-like"/>
    <property type="match status" value="1"/>
</dbReference>
<evidence type="ECO:0000313" key="1">
    <source>
        <dbReference type="EMBL" id="PIQ75201.1"/>
    </source>
</evidence>
<sequence>MTIEQIYKLAIKMGIGADLRGEKQIRGQLKKINERYKKLSPEKKEKFDEEKLTNPYSDTRFLAGNATQEVKRMMVGIDIDTAELLMARYLGDQYERKIDLVISHHPLGIALADLSSVMHMQADILNRHGVPINIAEAVMKPRISEVARGMLPINHNIPVDAAKLLGLSLMCLHTVCDNLAVNFLDKKIKKDKPETLKELLKSLREIPEYKEAEKQKTGPKIFVGNSIARVGKIALTEMTGGTSGSKEIYQSMANAGIGTIVGMHMKDEYRAEAEKAHVNVVIAGHISSDSLGMNLFLDEIEKKWIEIIPCSGLIRVKRFKK</sequence>
<organism evidence="1 2">
    <name type="scientific">Candidatus Portnoybacteria bacterium CG11_big_fil_rev_8_21_14_0_20_40_15</name>
    <dbReference type="NCBI Taxonomy" id="1974817"/>
    <lineage>
        <taxon>Bacteria</taxon>
        <taxon>Candidatus Portnoyibacteriota</taxon>
    </lineage>
</organism>
<proteinExistence type="predicted"/>
<dbReference type="AlphaFoldDB" id="A0A2H0KSR8"/>
<evidence type="ECO:0000313" key="2">
    <source>
        <dbReference type="Proteomes" id="UP000229317"/>
    </source>
</evidence>
<dbReference type="InterPro" id="IPR036069">
    <property type="entry name" value="DUF34/NIF3_sf"/>
</dbReference>
<protein>
    <submittedName>
        <fullName evidence="1">NGG1p interacting factor NIF3</fullName>
    </submittedName>
</protein>
<accession>A0A2H0KSR8</accession>
<name>A0A2H0KSR8_9BACT</name>